<dbReference type="PANTHER" id="PTHR43378">
    <property type="entry name" value="UDP-3-O-ACYLGLUCOSAMINE N-ACYLTRANSFERASE"/>
    <property type="match status" value="1"/>
</dbReference>
<organism evidence="6">
    <name type="scientific">marine sediment metagenome</name>
    <dbReference type="NCBI Taxonomy" id="412755"/>
    <lineage>
        <taxon>unclassified sequences</taxon>
        <taxon>metagenomes</taxon>
        <taxon>ecological metagenomes</taxon>
    </lineage>
</organism>
<dbReference type="SUPFAM" id="SSF51161">
    <property type="entry name" value="Trimeric LpxA-like enzymes"/>
    <property type="match status" value="1"/>
</dbReference>
<dbReference type="GO" id="GO:0016410">
    <property type="term" value="F:N-acyltransferase activity"/>
    <property type="evidence" value="ECO:0007669"/>
    <property type="project" value="InterPro"/>
</dbReference>
<evidence type="ECO:0000256" key="2">
    <source>
        <dbReference type="ARBA" id="ARBA00022556"/>
    </source>
</evidence>
<dbReference type="GO" id="GO:0016020">
    <property type="term" value="C:membrane"/>
    <property type="evidence" value="ECO:0007669"/>
    <property type="project" value="GOC"/>
</dbReference>
<dbReference type="InterPro" id="IPR001451">
    <property type="entry name" value="Hexapep"/>
</dbReference>
<dbReference type="PANTHER" id="PTHR43378:SF2">
    <property type="entry name" value="UDP-3-O-ACYLGLUCOSAMINE N-ACYLTRANSFERASE 1, MITOCHONDRIAL-RELATED"/>
    <property type="match status" value="1"/>
</dbReference>
<keyword evidence="1" id="KW-0444">Lipid biosynthesis</keyword>
<keyword evidence="3" id="KW-0808">Transferase</keyword>
<dbReference type="InterPro" id="IPR018357">
    <property type="entry name" value="Hexapep_transf_CS"/>
</dbReference>
<dbReference type="PROSITE" id="PS00101">
    <property type="entry name" value="HEXAPEP_TRANSFERASES"/>
    <property type="match status" value="1"/>
</dbReference>
<dbReference type="AlphaFoldDB" id="A0A0F8W6J4"/>
<dbReference type="NCBIfam" id="TIGR01853">
    <property type="entry name" value="lipid_A_lpxD"/>
    <property type="match status" value="1"/>
</dbReference>
<proteinExistence type="predicted"/>
<gene>
    <name evidence="6" type="ORF">LCGC14_3105920</name>
</gene>
<dbReference type="Pfam" id="PF00132">
    <property type="entry name" value="Hexapep"/>
    <property type="match status" value="3"/>
</dbReference>
<dbReference type="NCBIfam" id="NF002060">
    <property type="entry name" value="PRK00892.1"/>
    <property type="match status" value="1"/>
</dbReference>
<dbReference type="InterPro" id="IPR007691">
    <property type="entry name" value="LpxD"/>
</dbReference>
<sequence length="240" mass="24536">SGVHPSAVVAASAQIGGGTSIGPNAVLGEDVVIGANSRIGAGVSISDGTVIGDNCRISANVSIYHGVTIGSQVTIHSGAVIGADGFGFAHSEGRWVKIYQLGGVVIGNRVEIGACTTIDRGALEDTVIEDGVILDNHVQIAHNVRIGENTAMAGCSGVSGSTVIGKNCIFAGQSGVVGHVTLCDGVHLTGGTIVTKSLTEPGSYSSGTAFSKSEDWRKNAVRFNQLDDLARRVRQLEKKL</sequence>
<dbReference type="Gene3D" id="1.20.5.170">
    <property type="match status" value="1"/>
</dbReference>
<evidence type="ECO:0000256" key="4">
    <source>
        <dbReference type="ARBA" id="ARBA00023098"/>
    </source>
</evidence>
<evidence type="ECO:0000313" key="6">
    <source>
        <dbReference type="EMBL" id="KKK52337.1"/>
    </source>
</evidence>
<evidence type="ECO:0008006" key="7">
    <source>
        <dbReference type="Google" id="ProtNLM"/>
    </source>
</evidence>
<evidence type="ECO:0000256" key="5">
    <source>
        <dbReference type="ARBA" id="ARBA00023315"/>
    </source>
</evidence>
<dbReference type="GO" id="GO:0009245">
    <property type="term" value="P:lipid A biosynthetic process"/>
    <property type="evidence" value="ECO:0007669"/>
    <property type="project" value="UniProtKB-KW"/>
</dbReference>
<evidence type="ECO:0000256" key="3">
    <source>
        <dbReference type="ARBA" id="ARBA00022679"/>
    </source>
</evidence>
<feature type="non-terminal residue" evidence="6">
    <location>
        <position position="1"/>
    </location>
</feature>
<dbReference type="Gene3D" id="2.160.10.10">
    <property type="entry name" value="Hexapeptide repeat proteins"/>
    <property type="match status" value="1"/>
</dbReference>
<accession>A0A0F8W6J4</accession>
<name>A0A0F8W6J4_9ZZZZ</name>
<dbReference type="InterPro" id="IPR011004">
    <property type="entry name" value="Trimer_LpxA-like_sf"/>
</dbReference>
<evidence type="ECO:0000256" key="1">
    <source>
        <dbReference type="ARBA" id="ARBA00022516"/>
    </source>
</evidence>
<dbReference type="EMBL" id="LAZR01067069">
    <property type="protein sequence ID" value="KKK52337.1"/>
    <property type="molecule type" value="Genomic_DNA"/>
</dbReference>
<dbReference type="CDD" id="cd03352">
    <property type="entry name" value="LbH_LpxD"/>
    <property type="match status" value="1"/>
</dbReference>
<comment type="caution">
    <text evidence="6">The sequence shown here is derived from an EMBL/GenBank/DDBJ whole genome shotgun (WGS) entry which is preliminary data.</text>
</comment>
<keyword evidence="2" id="KW-0441">Lipid A biosynthesis</keyword>
<keyword evidence="5" id="KW-0012">Acyltransferase</keyword>
<reference evidence="6" key="1">
    <citation type="journal article" date="2015" name="Nature">
        <title>Complex archaea that bridge the gap between prokaryotes and eukaryotes.</title>
        <authorList>
            <person name="Spang A."/>
            <person name="Saw J.H."/>
            <person name="Jorgensen S.L."/>
            <person name="Zaremba-Niedzwiedzka K."/>
            <person name="Martijn J."/>
            <person name="Lind A.E."/>
            <person name="van Eijk R."/>
            <person name="Schleper C."/>
            <person name="Guy L."/>
            <person name="Ettema T.J."/>
        </authorList>
    </citation>
    <scope>NUCLEOTIDE SEQUENCE</scope>
</reference>
<protein>
    <recommendedName>
        <fullName evidence="7">UDP-3-O-[3-hydroxymyristoyl] glucosamine N-acyltransferase non-repeat region domain-containing protein</fullName>
    </recommendedName>
</protein>
<keyword evidence="4" id="KW-0443">Lipid metabolism</keyword>
<dbReference type="Pfam" id="PF14602">
    <property type="entry name" value="Hexapep_2"/>
    <property type="match status" value="1"/>
</dbReference>